<dbReference type="eggNOG" id="arCOG11618">
    <property type="taxonomic scope" value="Archaea"/>
</dbReference>
<accession>A3MVK6</accession>
<proteinExistence type="predicted"/>
<keyword evidence="2" id="KW-1185">Reference proteome</keyword>
<dbReference type="AlphaFoldDB" id="A3MVK6"/>
<name>A3MVK6_PYRCJ</name>
<dbReference type="Proteomes" id="UP000001431">
    <property type="component" value="Chromosome"/>
</dbReference>
<sequence>MRLVEKVFSREALERLASAGLVAVEGGVVKPLACRGGGGRLVFPPAHMGYVVVPWLKKALGASPPLAVADARLKGRLEVEAVYVSDLGEREFYYSPYLGFSVCSVEQCYADILTFGEPGPYLVDLVWSRGLYDVDKVYELAGERGRRILAALVVWDMVLTGRSVSWGRFDPYREEFEEWLDYVAKWATWAILDDGGVDRLSI</sequence>
<dbReference type="HOGENOM" id="CLU_117039_0_0_2"/>
<protein>
    <submittedName>
        <fullName evidence="1">Uncharacterized protein</fullName>
    </submittedName>
</protein>
<evidence type="ECO:0000313" key="1">
    <source>
        <dbReference type="EMBL" id="ABO08673.1"/>
    </source>
</evidence>
<dbReference type="EMBL" id="CP000561">
    <property type="protein sequence ID" value="ABO08673.1"/>
    <property type="molecule type" value="Genomic_DNA"/>
</dbReference>
<evidence type="ECO:0000313" key="2">
    <source>
        <dbReference type="Proteomes" id="UP000001431"/>
    </source>
</evidence>
<dbReference type="KEGG" id="pcl:Pcal_1249"/>
<organism evidence="1 2">
    <name type="scientific">Pyrobaculum calidifontis (strain DSM 21063 / JCM 11548 / VA1)</name>
    <dbReference type="NCBI Taxonomy" id="410359"/>
    <lineage>
        <taxon>Archaea</taxon>
        <taxon>Thermoproteota</taxon>
        <taxon>Thermoprotei</taxon>
        <taxon>Thermoproteales</taxon>
        <taxon>Thermoproteaceae</taxon>
        <taxon>Pyrobaculum</taxon>
    </lineage>
</organism>
<reference evidence="1" key="1">
    <citation type="submission" date="2007-02" db="EMBL/GenBank/DDBJ databases">
        <title>Complete sequence of Pyrobaculum calidifontis JCM 11548.</title>
        <authorList>
            <consortium name="US DOE Joint Genome Institute"/>
            <person name="Copeland A."/>
            <person name="Lucas S."/>
            <person name="Lapidus A."/>
            <person name="Barry K."/>
            <person name="Glavina del Rio T."/>
            <person name="Dalin E."/>
            <person name="Tice H."/>
            <person name="Pitluck S."/>
            <person name="Chain P."/>
            <person name="Malfatti S."/>
            <person name="Shin M."/>
            <person name="Vergez L."/>
            <person name="Schmutz J."/>
            <person name="Larimer F."/>
            <person name="Land M."/>
            <person name="Hauser L."/>
            <person name="Kyrpides N."/>
            <person name="Mikhailova N."/>
            <person name="Cozen A.E."/>
            <person name="Fitz-Gibbon S.T."/>
            <person name="House C.H."/>
            <person name="Saltikov C."/>
            <person name="Lowe T.M."/>
            <person name="Richardson P."/>
        </authorList>
    </citation>
    <scope>NUCLEOTIDE SEQUENCE [LARGE SCALE GENOMIC DNA]</scope>
    <source>
        <strain evidence="1">JCM 11548</strain>
    </source>
</reference>
<dbReference type="STRING" id="410359.Pcal_1249"/>
<gene>
    <name evidence="1" type="ordered locus">Pcal_1249</name>
</gene>